<dbReference type="InterPro" id="IPR036047">
    <property type="entry name" value="F-box-like_dom_sf"/>
</dbReference>
<dbReference type="EMBL" id="JABCRI010000004">
    <property type="protein sequence ID" value="KAF8407519.1"/>
    <property type="molecule type" value="Genomic_DNA"/>
</dbReference>
<dbReference type="OMA" id="DSCWRAM"/>
<dbReference type="Gene3D" id="3.40.50.720">
    <property type="entry name" value="NAD(P)-binding Rossmann-like Domain"/>
    <property type="match status" value="1"/>
</dbReference>
<keyword evidence="3" id="KW-1185">Reference proteome</keyword>
<dbReference type="PROSITE" id="PS00068">
    <property type="entry name" value="MDH"/>
    <property type="match status" value="1"/>
</dbReference>
<gene>
    <name evidence="2" type="ORF">HHK36_006653</name>
</gene>
<dbReference type="OrthoDB" id="5319261at2759"/>
<dbReference type="PANTHER" id="PTHR31672">
    <property type="entry name" value="BNACNNG10540D PROTEIN"/>
    <property type="match status" value="1"/>
</dbReference>
<evidence type="ECO:0000259" key="1">
    <source>
        <dbReference type="SMART" id="SM00256"/>
    </source>
</evidence>
<dbReference type="GO" id="GO:0016615">
    <property type="term" value="F:malate dehydrogenase activity"/>
    <property type="evidence" value="ECO:0007669"/>
    <property type="project" value="InterPro"/>
</dbReference>
<accession>A0A834ZHK9</accession>
<dbReference type="InterPro" id="IPR001810">
    <property type="entry name" value="F-box_dom"/>
</dbReference>
<evidence type="ECO:0000313" key="2">
    <source>
        <dbReference type="EMBL" id="KAF8407519.1"/>
    </source>
</evidence>
<reference evidence="2 3" key="1">
    <citation type="submission" date="2020-04" db="EMBL/GenBank/DDBJ databases">
        <title>Plant Genome Project.</title>
        <authorList>
            <person name="Zhang R.-G."/>
        </authorList>
    </citation>
    <scope>NUCLEOTIDE SEQUENCE [LARGE SCALE GENOMIC DNA]</scope>
    <source>
        <strain evidence="2">YNK0</strain>
        <tissue evidence="2">Leaf</tissue>
    </source>
</reference>
<dbReference type="Proteomes" id="UP000655225">
    <property type="component" value="Unassembled WGS sequence"/>
</dbReference>
<evidence type="ECO:0000313" key="3">
    <source>
        <dbReference type="Proteomes" id="UP000655225"/>
    </source>
</evidence>
<dbReference type="Pfam" id="PF08268">
    <property type="entry name" value="FBA_3"/>
    <property type="match status" value="1"/>
</dbReference>
<dbReference type="Gene3D" id="1.20.1280.50">
    <property type="match status" value="1"/>
</dbReference>
<dbReference type="SUPFAM" id="SSF81383">
    <property type="entry name" value="F-box domain"/>
    <property type="match status" value="1"/>
</dbReference>
<dbReference type="Pfam" id="PF12937">
    <property type="entry name" value="F-box-like"/>
    <property type="match status" value="1"/>
</dbReference>
<dbReference type="InterPro" id="IPR001252">
    <property type="entry name" value="Malate_DH_AS"/>
</dbReference>
<name>A0A834ZHK9_TETSI</name>
<dbReference type="NCBIfam" id="TIGR01640">
    <property type="entry name" value="F_box_assoc_1"/>
    <property type="match status" value="1"/>
</dbReference>
<dbReference type="InterPro" id="IPR050796">
    <property type="entry name" value="SCF_F-box_component"/>
</dbReference>
<sequence>MKEMACLPHDLMIMILSRLSVKTLSKSRCVCKLWLQLISDPHLLHLHSHRSKQNPLLCFTSVPNLDTLHISCVDMEGKVIHRFEEERVRGLMEMFPSRFELTCVQVGFSIYVCNPTTLEFITLPEAPLSKCNFHISVGFGHISSTKEYKVVRIFCLHWESPPSDIGCEVLDLGSSSWRAVKDPHSMLIPLVQHSWIELTIEREGIYAILAFDIVTKEFGVVPYPEGCSDPRKINEYSGLVELGGLLCLAVAVRGKMDIWMLKDYKNHVWVKEYSINLNKMDPYDVKPWDFTARDIREGKILIESYEVGVFAESEREKGGLLWFSSLESEGERRGHPKSPLLSLSFHLYEQGGNDGFFQSFLASIRPLASKAVVNMISNLVNSTVPIAVEIFKKAGTYDEKKLFGVTTLDVVRAKTSFQSSSCTSFLVLLIKHPSTFRLV</sequence>
<feature type="domain" description="F-box" evidence="1">
    <location>
        <begin position="7"/>
        <end position="47"/>
    </location>
</feature>
<dbReference type="GO" id="GO:0006108">
    <property type="term" value="P:malate metabolic process"/>
    <property type="evidence" value="ECO:0007669"/>
    <property type="project" value="InterPro"/>
</dbReference>
<organism evidence="2 3">
    <name type="scientific">Tetracentron sinense</name>
    <name type="common">Spur-leaf</name>
    <dbReference type="NCBI Taxonomy" id="13715"/>
    <lineage>
        <taxon>Eukaryota</taxon>
        <taxon>Viridiplantae</taxon>
        <taxon>Streptophyta</taxon>
        <taxon>Embryophyta</taxon>
        <taxon>Tracheophyta</taxon>
        <taxon>Spermatophyta</taxon>
        <taxon>Magnoliopsida</taxon>
        <taxon>Trochodendrales</taxon>
        <taxon>Trochodendraceae</taxon>
        <taxon>Tetracentron</taxon>
    </lineage>
</organism>
<dbReference type="InterPro" id="IPR013187">
    <property type="entry name" value="F-box-assoc_dom_typ3"/>
</dbReference>
<protein>
    <recommendedName>
        <fullName evidence="1">F-box domain-containing protein</fullName>
    </recommendedName>
</protein>
<proteinExistence type="predicted"/>
<dbReference type="InterPro" id="IPR017451">
    <property type="entry name" value="F-box-assoc_interact_dom"/>
</dbReference>
<dbReference type="PANTHER" id="PTHR31672:SF13">
    <property type="entry name" value="F-BOX PROTEIN CPR30-LIKE"/>
    <property type="match status" value="1"/>
</dbReference>
<dbReference type="AlphaFoldDB" id="A0A834ZHK9"/>
<comment type="caution">
    <text evidence="2">The sequence shown here is derived from an EMBL/GenBank/DDBJ whole genome shotgun (WGS) entry which is preliminary data.</text>
</comment>
<dbReference type="SMART" id="SM00256">
    <property type="entry name" value="FBOX"/>
    <property type="match status" value="1"/>
</dbReference>